<protein>
    <submittedName>
        <fullName evidence="1">FAD-dependent monooxygenase</fullName>
    </submittedName>
</protein>
<gene>
    <name evidence="1" type="ORF">M3215_22970</name>
</gene>
<proteinExistence type="predicted"/>
<dbReference type="EMBL" id="JAMBOP010000054">
    <property type="protein sequence ID" value="MCM3738557.1"/>
    <property type="molecule type" value="Genomic_DNA"/>
</dbReference>
<reference evidence="1" key="1">
    <citation type="submission" date="2022-05" db="EMBL/GenBank/DDBJ databases">
        <title>Comparative Genomics of Spacecraft Associated Microbes.</title>
        <authorList>
            <person name="Tran M.T."/>
            <person name="Wright A."/>
            <person name="Seuylemezian A."/>
            <person name="Eisen J."/>
            <person name="Coil D."/>
        </authorList>
    </citation>
    <scope>NUCLEOTIDE SEQUENCE</scope>
    <source>
        <strain evidence="1">FAIRING 10M-2.2</strain>
    </source>
</reference>
<comment type="caution">
    <text evidence="1">The sequence shown here is derived from an EMBL/GenBank/DDBJ whole genome shotgun (WGS) entry which is preliminary data.</text>
</comment>
<accession>A0ACC6AF55</accession>
<keyword evidence="1" id="KW-0503">Monooxygenase</keyword>
<dbReference type="Proteomes" id="UP001202289">
    <property type="component" value="Unassembled WGS sequence"/>
</dbReference>
<sequence length="409" mass="46561">MLGKQLQKDVIVVGGGPAGMMLGLLLAKVGVQVIVLESHNNFDREYRGEVLQPRFVQLLDQLQLRTYIEQLPHSKLKRGAFYHYEKKKADFDFASMITGVPYALWIPQPILLQALYEKAKEYPNFDMLFHAPVKKLIEKDRTVTGVVVEKENKELLEIQARVTVGADGRFSTIRRLGGFELEYEYYPGDLIWFSVERPPRWGEELQFKITEGRSYVILPKYPDLLQVGVALPRGEWKETQRQGIEAFRQEIMHANKGFYEFGESLVDFKSFVPLQAKNHMVKTWAKNGCLLIGDAAHCSSPIGAIGVSLAVMTAVVAADVIWKALQKHDVSAEFLSKIQEIRIEEIEEIHQIQERIGSLFFTSSKFVKGIRPYIISAASKTPLFSMIQKKLLVMKNPVTINPAFIFNKE</sequence>
<evidence type="ECO:0000313" key="1">
    <source>
        <dbReference type="EMBL" id="MCM3738557.1"/>
    </source>
</evidence>
<organism evidence="1 2">
    <name type="scientific">Bacillus cytotoxicus</name>
    <dbReference type="NCBI Taxonomy" id="580165"/>
    <lineage>
        <taxon>Bacteria</taxon>
        <taxon>Bacillati</taxon>
        <taxon>Bacillota</taxon>
        <taxon>Bacilli</taxon>
        <taxon>Bacillales</taxon>
        <taxon>Bacillaceae</taxon>
        <taxon>Bacillus</taxon>
        <taxon>Bacillus cereus group</taxon>
    </lineage>
</organism>
<name>A0ACC6AF55_9BACI</name>
<evidence type="ECO:0000313" key="2">
    <source>
        <dbReference type="Proteomes" id="UP001202289"/>
    </source>
</evidence>
<keyword evidence="1" id="KW-0560">Oxidoreductase</keyword>
<keyword evidence="2" id="KW-1185">Reference proteome</keyword>